<reference evidence="1" key="2">
    <citation type="submission" date="2020-06" db="EMBL/GenBank/DDBJ databases">
        <title>Helianthus annuus Genome sequencing and assembly Release 2.</title>
        <authorList>
            <person name="Gouzy J."/>
            <person name="Langlade N."/>
            <person name="Munos S."/>
        </authorList>
    </citation>
    <scope>NUCLEOTIDE SEQUENCE</scope>
    <source>
        <tissue evidence="1">Leaves</tissue>
    </source>
</reference>
<comment type="caution">
    <text evidence="1">The sequence shown here is derived from an EMBL/GenBank/DDBJ whole genome shotgun (WGS) entry which is preliminary data.</text>
</comment>
<sequence length="135" mass="15096">MFGSLMTGLNNCPIIHALRAEPVICNDCVNTFWNTTRVSRKGANGAGAIEASVHKKEIIVTEAIIQEVLRLGDQPHFPTSLEQNRVLLALQRMSYEGGYPTVLKKLFPPYWRLLVHIFLQCIAENKGGYGQLNKT</sequence>
<keyword evidence="2" id="KW-1185">Reference proteome</keyword>
<accession>A0A9K3MXB6</accession>
<reference evidence="1" key="1">
    <citation type="journal article" date="2017" name="Nature">
        <title>The sunflower genome provides insights into oil metabolism, flowering and Asterid evolution.</title>
        <authorList>
            <person name="Badouin H."/>
            <person name="Gouzy J."/>
            <person name="Grassa C.J."/>
            <person name="Murat F."/>
            <person name="Staton S.E."/>
            <person name="Cottret L."/>
            <person name="Lelandais-Briere C."/>
            <person name="Owens G.L."/>
            <person name="Carrere S."/>
            <person name="Mayjonade B."/>
            <person name="Legrand L."/>
            <person name="Gill N."/>
            <person name="Kane N.C."/>
            <person name="Bowers J.E."/>
            <person name="Hubner S."/>
            <person name="Bellec A."/>
            <person name="Berard A."/>
            <person name="Berges H."/>
            <person name="Blanchet N."/>
            <person name="Boniface M.C."/>
            <person name="Brunel D."/>
            <person name="Catrice O."/>
            <person name="Chaidir N."/>
            <person name="Claudel C."/>
            <person name="Donnadieu C."/>
            <person name="Faraut T."/>
            <person name="Fievet G."/>
            <person name="Helmstetter N."/>
            <person name="King M."/>
            <person name="Knapp S.J."/>
            <person name="Lai Z."/>
            <person name="Le Paslier M.C."/>
            <person name="Lippi Y."/>
            <person name="Lorenzon L."/>
            <person name="Mandel J.R."/>
            <person name="Marage G."/>
            <person name="Marchand G."/>
            <person name="Marquand E."/>
            <person name="Bret-Mestries E."/>
            <person name="Morien E."/>
            <person name="Nambeesan S."/>
            <person name="Nguyen T."/>
            <person name="Pegot-Espagnet P."/>
            <person name="Pouilly N."/>
            <person name="Raftis F."/>
            <person name="Sallet E."/>
            <person name="Schiex T."/>
            <person name="Thomas J."/>
            <person name="Vandecasteele C."/>
            <person name="Vares D."/>
            <person name="Vear F."/>
            <person name="Vautrin S."/>
            <person name="Crespi M."/>
            <person name="Mangin B."/>
            <person name="Burke J.M."/>
            <person name="Salse J."/>
            <person name="Munos S."/>
            <person name="Vincourt P."/>
            <person name="Rieseberg L.H."/>
            <person name="Langlade N.B."/>
        </authorList>
    </citation>
    <scope>NUCLEOTIDE SEQUENCE</scope>
    <source>
        <tissue evidence="1">Leaves</tissue>
    </source>
</reference>
<evidence type="ECO:0000313" key="1">
    <source>
        <dbReference type="EMBL" id="KAF5779195.1"/>
    </source>
</evidence>
<evidence type="ECO:0000313" key="2">
    <source>
        <dbReference type="Proteomes" id="UP000215914"/>
    </source>
</evidence>
<dbReference type="EMBL" id="MNCJ02000327">
    <property type="protein sequence ID" value="KAF5779195.1"/>
    <property type="molecule type" value="Genomic_DNA"/>
</dbReference>
<dbReference type="AlphaFoldDB" id="A0A9K3MXB6"/>
<gene>
    <name evidence="1" type="ORF">HanXRQr2_Chr12g0556501</name>
</gene>
<organism evidence="1 2">
    <name type="scientific">Helianthus annuus</name>
    <name type="common">Common sunflower</name>
    <dbReference type="NCBI Taxonomy" id="4232"/>
    <lineage>
        <taxon>Eukaryota</taxon>
        <taxon>Viridiplantae</taxon>
        <taxon>Streptophyta</taxon>
        <taxon>Embryophyta</taxon>
        <taxon>Tracheophyta</taxon>
        <taxon>Spermatophyta</taxon>
        <taxon>Magnoliopsida</taxon>
        <taxon>eudicotyledons</taxon>
        <taxon>Gunneridae</taxon>
        <taxon>Pentapetalae</taxon>
        <taxon>asterids</taxon>
        <taxon>campanulids</taxon>
        <taxon>Asterales</taxon>
        <taxon>Asteraceae</taxon>
        <taxon>Asteroideae</taxon>
        <taxon>Heliantheae alliance</taxon>
        <taxon>Heliantheae</taxon>
        <taxon>Helianthus</taxon>
    </lineage>
</organism>
<dbReference type="Proteomes" id="UP000215914">
    <property type="component" value="Unassembled WGS sequence"/>
</dbReference>
<dbReference type="Gramene" id="mRNA:HanXRQr2_Chr12g0556501">
    <property type="protein sequence ID" value="CDS:HanXRQr2_Chr12g0556501.1"/>
    <property type="gene ID" value="HanXRQr2_Chr12g0556501"/>
</dbReference>
<protein>
    <submittedName>
        <fullName evidence="1">Uncharacterized protein</fullName>
    </submittedName>
</protein>
<proteinExistence type="predicted"/>
<name>A0A9K3MXB6_HELAN</name>